<feature type="domain" description="OmpR/PhoB-type" evidence="4">
    <location>
        <begin position="1"/>
        <end position="98"/>
    </location>
</feature>
<organism evidence="5 6">
    <name type="scientific">Saccharophagus degradans (strain 2-40 / ATCC 43961 / DSM 17024)</name>
    <dbReference type="NCBI Taxonomy" id="203122"/>
    <lineage>
        <taxon>Bacteria</taxon>
        <taxon>Pseudomonadati</taxon>
        <taxon>Pseudomonadota</taxon>
        <taxon>Gammaproteobacteria</taxon>
        <taxon>Cellvibrionales</taxon>
        <taxon>Cellvibrionaceae</taxon>
        <taxon>Saccharophagus</taxon>
    </lineage>
</organism>
<dbReference type="HOGENOM" id="CLU_019981_4_0_6"/>
<dbReference type="STRING" id="203122.Sde_2870"/>
<feature type="DNA-binding region" description="OmpR/PhoB-type" evidence="2">
    <location>
        <begin position="1"/>
        <end position="98"/>
    </location>
</feature>
<keyword evidence="3" id="KW-1133">Transmembrane helix</keyword>
<dbReference type="eggNOG" id="COG5616">
    <property type="taxonomic scope" value="Bacteria"/>
</dbReference>
<dbReference type="GO" id="GO:0003677">
    <property type="term" value="F:DNA binding"/>
    <property type="evidence" value="ECO:0007669"/>
    <property type="project" value="UniProtKB-UniRule"/>
</dbReference>
<evidence type="ECO:0000256" key="3">
    <source>
        <dbReference type="SAM" id="Phobius"/>
    </source>
</evidence>
<dbReference type="SUPFAM" id="SSF46894">
    <property type="entry name" value="C-terminal effector domain of the bipartite response regulators"/>
    <property type="match status" value="1"/>
</dbReference>
<dbReference type="Pfam" id="PF00486">
    <property type="entry name" value="Trans_reg_C"/>
    <property type="match status" value="1"/>
</dbReference>
<reference evidence="5 6" key="1">
    <citation type="journal article" date="2008" name="PLoS Genet.">
        <title>Complete genome sequence of the complex carbohydrate-degrading marine bacterium, Saccharophagus degradans strain 2-40 T.</title>
        <authorList>
            <person name="Weiner R.M."/>
            <person name="Taylor L.E.II."/>
            <person name="Henrissat B."/>
            <person name="Hauser L."/>
            <person name="Land M."/>
            <person name="Coutinho P.M."/>
            <person name="Rancurel C."/>
            <person name="Saunders E.H."/>
            <person name="Longmire A.G."/>
            <person name="Zhang H."/>
            <person name="Bayer E.A."/>
            <person name="Gilbert H.J."/>
            <person name="Larimer F."/>
            <person name="Zhulin I.B."/>
            <person name="Ekborg N.A."/>
            <person name="Lamed R."/>
            <person name="Richardson P.M."/>
            <person name="Borovok I."/>
            <person name="Hutcheson S."/>
        </authorList>
    </citation>
    <scope>NUCLEOTIDE SEQUENCE [LARGE SCALE GENOMIC DNA]</scope>
    <source>
        <strain evidence="6">2-40 / ATCC 43961 / DSM 17024</strain>
    </source>
</reference>
<dbReference type="InterPro" id="IPR036388">
    <property type="entry name" value="WH-like_DNA-bd_sf"/>
</dbReference>
<evidence type="ECO:0000259" key="4">
    <source>
        <dbReference type="PROSITE" id="PS51755"/>
    </source>
</evidence>
<dbReference type="eggNOG" id="COG3710">
    <property type="taxonomic scope" value="Bacteria"/>
</dbReference>
<keyword evidence="1 2" id="KW-0238">DNA-binding</keyword>
<dbReference type="Proteomes" id="UP000001947">
    <property type="component" value="Chromosome"/>
</dbReference>
<protein>
    <submittedName>
        <fullName evidence="5">Transcriptional regulatory protein-like protein</fullName>
    </submittedName>
</protein>
<dbReference type="Gene3D" id="1.10.10.10">
    <property type="entry name" value="Winged helix-like DNA-binding domain superfamily/Winged helix DNA-binding domain"/>
    <property type="match status" value="1"/>
</dbReference>
<dbReference type="KEGG" id="sde:Sde_2870"/>
<evidence type="ECO:0000313" key="5">
    <source>
        <dbReference type="EMBL" id="ABD82127.1"/>
    </source>
</evidence>
<proteinExistence type="predicted"/>
<evidence type="ECO:0000256" key="1">
    <source>
        <dbReference type="ARBA" id="ARBA00023125"/>
    </source>
</evidence>
<feature type="transmembrane region" description="Helical" evidence="3">
    <location>
        <begin position="136"/>
        <end position="154"/>
    </location>
</feature>
<dbReference type="AlphaFoldDB" id="Q21GQ2"/>
<dbReference type="EMBL" id="CP000282">
    <property type="protein sequence ID" value="ABD82127.1"/>
    <property type="molecule type" value="Genomic_DNA"/>
</dbReference>
<dbReference type="InterPro" id="IPR011990">
    <property type="entry name" value="TPR-like_helical_dom_sf"/>
</dbReference>
<dbReference type="SUPFAM" id="SSF48452">
    <property type="entry name" value="TPR-like"/>
    <property type="match status" value="1"/>
</dbReference>
<gene>
    <name evidence="5" type="ordered locus">Sde_2870</name>
</gene>
<dbReference type="GeneID" id="98614517"/>
<sequence length="425" mass="47344">MSFHFNDVEIDTKQYRITCAGLTVSVEPKVFDIIVYLIENRNRLVSRDELFEKIWDARAVSDTTLSNHIKSARKALGDDGEQQHTIKTVRGRGYQFIAEVSVSALTDEPIAASSSAPSERSAPVQSTNRFQPKATIAFLIFGCLCVLTLIGYLYNLSRTIEPQQPNLSPLNPTLSPPLHAQNTTIPYILVVPFSVSSGEQSKWEPFADQTTRELIQYLRKISGIRVVPPPSSFTFKTNKVRAHITNQLPEVNYIIDGVVKEDGNGNFRISVELENITDNTLVWSNNYDIKVNENNQFKVQAEIAASVTASLQVEVLEAERRTLAQVPTSSVTAYELYVQGQYQLGAMTHTSVLQAITLFSDAIEIDPNFEEAYIAKSDAFRTIMTWFAKPKDLLPKVITSSIDVIDINPNSARAHSSLGLAYVHA</sequence>
<keyword evidence="3" id="KW-0472">Membrane</keyword>
<dbReference type="RefSeq" id="WP_011469343.1">
    <property type="nucleotide sequence ID" value="NC_007912.1"/>
</dbReference>
<dbReference type="OrthoDB" id="1971692at2"/>
<dbReference type="GO" id="GO:0006355">
    <property type="term" value="P:regulation of DNA-templated transcription"/>
    <property type="evidence" value="ECO:0007669"/>
    <property type="project" value="InterPro"/>
</dbReference>
<dbReference type="InterPro" id="IPR001867">
    <property type="entry name" value="OmpR/PhoB-type_DNA-bd"/>
</dbReference>
<dbReference type="CDD" id="cd00383">
    <property type="entry name" value="trans_reg_C"/>
    <property type="match status" value="1"/>
</dbReference>
<keyword evidence="3" id="KW-0812">Transmembrane</keyword>
<keyword evidence="6" id="KW-1185">Reference proteome</keyword>
<evidence type="ECO:0000256" key="2">
    <source>
        <dbReference type="PROSITE-ProRule" id="PRU01091"/>
    </source>
</evidence>
<dbReference type="InterPro" id="IPR016032">
    <property type="entry name" value="Sig_transdc_resp-reg_C-effctor"/>
</dbReference>
<evidence type="ECO:0000313" key="6">
    <source>
        <dbReference type="Proteomes" id="UP000001947"/>
    </source>
</evidence>
<dbReference type="GO" id="GO:0000160">
    <property type="term" value="P:phosphorelay signal transduction system"/>
    <property type="evidence" value="ECO:0007669"/>
    <property type="project" value="InterPro"/>
</dbReference>
<dbReference type="Gene3D" id="1.25.40.10">
    <property type="entry name" value="Tetratricopeptide repeat domain"/>
    <property type="match status" value="1"/>
</dbReference>
<name>Q21GQ2_SACD2</name>
<dbReference type="PROSITE" id="PS51755">
    <property type="entry name" value="OMPR_PHOB"/>
    <property type="match status" value="1"/>
</dbReference>
<accession>Q21GQ2</accession>
<dbReference type="SMART" id="SM00862">
    <property type="entry name" value="Trans_reg_C"/>
    <property type="match status" value="1"/>
</dbReference>